<dbReference type="SUPFAM" id="SSF53681">
    <property type="entry name" value="Aspartate/glutamate racemase"/>
    <property type="match status" value="2"/>
</dbReference>
<dbReference type="AlphaFoldDB" id="A0A7X5LK14"/>
<comment type="caution">
    <text evidence="3">The sequence shown here is derived from an EMBL/GenBank/DDBJ whole genome shotgun (WGS) entry which is preliminary data.</text>
</comment>
<dbReference type="InterPro" id="IPR018187">
    <property type="entry name" value="Asp/Glu_racemase_AS_1"/>
</dbReference>
<dbReference type="EC" id="5.1.1.-" evidence="3"/>
<dbReference type="EMBL" id="JAAAWN010000006">
    <property type="protein sequence ID" value="NDV90791.1"/>
    <property type="molecule type" value="Genomic_DNA"/>
</dbReference>
<organism evidence="3 4">
    <name type="scientific">Alteromonas profundi</name>
    <dbReference type="NCBI Taxonomy" id="2696062"/>
    <lineage>
        <taxon>Bacteria</taxon>
        <taxon>Pseudomonadati</taxon>
        <taxon>Pseudomonadota</taxon>
        <taxon>Gammaproteobacteria</taxon>
        <taxon>Alteromonadales</taxon>
        <taxon>Alteromonadaceae</taxon>
        <taxon>Alteromonas/Salinimonas group</taxon>
        <taxon>Alteromonas</taxon>
    </lineage>
</organism>
<dbReference type="Proteomes" id="UP000470213">
    <property type="component" value="Unassembled WGS sequence"/>
</dbReference>
<dbReference type="GO" id="GO:0047661">
    <property type="term" value="F:amino-acid racemase activity"/>
    <property type="evidence" value="ECO:0007669"/>
    <property type="project" value="InterPro"/>
</dbReference>
<dbReference type="RefSeq" id="WP_163084382.1">
    <property type="nucleotide sequence ID" value="NZ_JAAAWN010000006.1"/>
</dbReference>
<dbReference type="PANTHER" id="PTHR21198">
    <property type="entry name" value="GLUTAMATE RACEMASE"/>
    <property type="match status" value="1"/>
</dbReference>
<dbReference type="InterPro" id="IPR015942">
    <property type="entry name" value="Asp/Glu/hydantoin_racemase"/>
</dbReference>
<comment type="similarity">
    <text evidence="1">Belongs to the aspartate/glutamate racemases family.</text>
</comment>
<evidence type="ECO:0000313" key="4">
    <source>
        <dbReference type="Proteomes" id="UP000470213"/>
    </source>
</evidence>
<dbReference type="InterPro" id="IPR001920">
    <property type="entry name" value="Asp/Glu_race"/>
</dbReference>
<sequence length="231" mass="25406">MKTLGLIGGMSWESSVTYYQQINRLVNQALGELHSAKLCLYSVDFNQVAHYQNTAQWHACAQILIEAAHSLVRAGAEAIVICTNTMHKVAHLVAEAIDIPLLHIADATGLALQKDHIKRVGLLGTAFTMEDDFYTSRLVNQFSLDVLTPSPSQRPLVHDIIYTQLCKGVICDQSRTQYIEIINDLNQRGAQGIILGCTEIGLLINQTHTEVPLYDTAAIHAQAAVAFALEQ</sequence>
<accession>A0A7X5LK14</accession>
<dbReference type="Gene3D" id="3.40.50.1860">
    <property type="match status" value="2"/>
</dbReference>
<dbReference type="PANTHER" id="PTHR21198:SF7">
    <property type="entry name" value="ASPARTATE-GLUTAMATE RACEMASE FAMILY"/>
    <property type="match status" value="1"/>
</dbReference>
<keyword evidence="4" id="KW-1185">Reference proteome</keyword>
<evidence type="ECO:0000256" key="2">
    <source>
        <dbReference type="ARBA" id="ARBA00023235"/>
    </source>
</evidence>
<proteinExistence type="inferred from homology"/>
<evidence type="ECO:0000256" key="1">
    <source>
        <dbReference type="ARBA" id="ARBA00007847"/>
    </source>
</evidence>
<evidence type="ECO:0000313" key="3">
    <source>
        <dbReference type="EMBL" id="NDV90791.1"/>
    </source>
</evidence>
<protein>
    <submittedName>
        <fullName evidence="3">Amino acid racemase</fullName>
        <ecNumber evidence="3">5.1.1.-</ecNumber>
    </submittedName>
</protein>
<gene>
    <name evidence="3" type="ORF">GTH32_06205</name>
</gene>
<dbReference type="NCBIfam" id="TIGR00035">
    <property type="entry name" value="asp_race"/>
    <property type="match status" value="1"/>
</dbReference>
<dbReference type="PROSITE" id="PS00923">
    <property type="entry name" value="ASP_GLU_RACEMASE_1"/>
    <property type="match status" value="1"/>
</dbReference>
<name>A0A7X5LK14_9ALTE</name>
<reference evidence="3 4" key="1">
    <citation type="submission" date="2020-01" db="EMBL/GenBank/DDBJ databases">
        <authorList>
            <person name="Chen J."/>
            <person name="Zhu S."/>
            <person name="Yang J."/>
        </authorList>
    </citation>
    <scope>NUCLEOTIDE SEQUENCE [LARGE SCALE GENOMIC DNA]</scope>
    <source>
        <strain evidence="3 4">345S023</strain>
    </source>
</reference>
<keyword evidence="2 3" id="KW-0413">Isomerase</keyword>
<dbReference type="InterPro" id="IPR004380">
    <property type="entry name" value="Asp_race"/>
</dbReference>
<dbReference type="Pfam" id="PF01177">
    <property type="entry name" value="Asp_Glu_race"/>
    <property type="match status" value="1"/>
</dbReference>